<dbReference type="PIRSF" id="PIRSF002849">
    <property type="entry name" value="AAA_ATPase_chaperone_MoxR_prd"/>
    <property type="match status" value="1"/>
</dbReference>
<dbReference type="PANTHER" id="PTHR42759">
    <property type="entry name" value="MOXR FAMILY PROTEIN"/>
    <property type="match status" value="1"/>
</dbReference>
<dbReference type="SUPFAM" id="SSF52540">
    <property type="entry name" value="P-loop containing nucleoside triphosphate hydrolases"/>
    <property type="match status" value="1"/>
</dbReference>
<gene>
    <name evidence="2" type="ORF">FPQ13_05485</name>
</gene>
<dbReference type="InterPro" id="IPR027417">
    <property type="entry name" value="P-loop_NTPase"/>
</dbReference>
<comment type="caution">
    <text evidence="2">The sequence shown here is derived from an EMBL/GenBank/DDBJ whole genome shotgun (WGS) entry which is preliminary data.</text>
</comment>
<dbReference type="RefSeq" id="WP_144088320.1">
    <property type="nucleotide sequence ID" value="NZ_VMHE01000006.1"/>
</dbReference>
<feature type="domain" description="AAA+ ATPase" evidence="1">
    <location>
        <begin position="34"/>
        <end position="176"/>
    </location>
</feature>
<dbReference type="GO" id="GO:0016887">
    <property type="term" value="F:ATP hydrolysis activity"/>
    <property type="evidence" value="ECO:0007669"/>
    <property type="project" value="InterPro"/>
</dbReference>
<dbReference type="InterPro" id="IPR011703">
    <property type="entry name" value="ATPase_AAA-3"/>
</dbReference>
<dbReference type="Pfam" id="PF17863">
    <property type="entry name" value="AAA_lid_2"/>
    <property type="match status" value="1"/>
</dbReference>
<sequence length="316" mass="35918">METHQFVKDVKDEIGKVIIGNEDTVEWILNALINEGHVLLESVPGTGKTTLAKSIARTIDGDFNRIQFTPDVLPSDVTGIHFFNPKEQQFELRVGPVVTNVLLADEINRATPRTQSSLLEVMEEKQVTIDRETVKIEQPFIVLATQNPIESQQGTFDLPEAQLDRFFMKLEMSYPEVEEERRIMQAHRTETERPTPSPIFTKENMKELSEKVRQVHISEAVENYILDIVRTTREHPYIEVGASPRGTIALMKSVQAEAAMRNRSYVTPSDVKKMAPLVLSHRMVLTLEGATKHNQKEIMGEVLQQVNVPVEHSVER</sequence>
<dbReference type="InterPro" id="IPR050764">
    <property type="entry name" value="CbbQ/NirQ/NorQ/GpvN"/>
</dbReference>
<dbReference type="Gene3D" id="1.10.8.80">
    <property type="entry name" value="Magnesium chelatase subunit I, C-Terminal domain"/>
    <property type="match status" value="1"/>
</dbReference>
<dbReference type="GO" id="GO:0005524">
    <property type="term" value="F:ATP binding"/>
    <property type="evidence" value="ECO:0007669"/>
    <property type="project" value="InterPro"/>
</dbReference>
<accession>A0A556PNS4</accession>
<dbReference type="AlphaFoldDB" id="A0A556PNS4"/>
<evidence type="ECO:0000259" key="1">
    <source>
        <dbReference type="SMART" id="SM00382"/>
    </source>
</evidence>
<organism evidence="2 3">
    <name type="scientific">Allobacillus salarius</name>
    <dbReference type="NCBI Taxonomy" id="1955272"/>
    <lineage>
        <taxon>Bacteria</taxon>
        <taxon>Bacillati</taxon>
        <taxon>Bacillota</taxon>
        <taxon>Bacilli</taxon>
        <taxon>Bacillales</taxon>
        <taxon>Bacillaceae</taxon>
        <taxon>Allobacillus</taxon>
    </lineage>
</organism>
<dbReference type="CDD" id="cd00009">
    <property type="entry name" value="AAA"/>
    <property type="match status" value="1"/>
</dbReference>
<dbReference type="OrthoDB" id="9808397at2"/>
<reference evidence="2 3" key="1">
    <citation type="submission" date="2019-07" db="EMBL/GenBank/DDBJ databases">
        <title>Allobacillus sp. nov. SKP isolated from shrimp paste of Euphausiacea.</title>
        <authorList>
            <person name="Kanchanasin P."/>
            <person name="Tanasupawat S."/>
            <person name="Shi W."/>
            <person name="Wu L."/>
            <person name="Ma J."/>
        </authorList>
    </citation>
    <scope>NUCLEOTIDE SEQUENCE [LARGE SCALE GENOMIC DNA]</scope>
    <source>
        <strain evidence="2 3">SKP4-8</strain>
    </source>
</reference>
<evidence type="ECO:0000313" key="3">
    <source>
        <dbReference type="Proteomes" id="UP000316425"/>
    </source>
</evidence>
<dbReference type="Gene3D" id="3.40.50.300">
    <property type="entry name" value="P-loop containing nucleotide triphosphate hydrolases"/>
    <property type="match status" value="1"/>
</dbReference>
<dbReference type="PANTHER" id="PTHR42759:SF5">
    <property type="entry name" value="METHANOL DEHYDROGENASE REGULATOR"/>
    <property type="match status" value="1"/>
</dbReference>
<dbReference type="InterPro" id="IPR041628">
    <property type="entry name" value="ChlI/MoxR_AAA_lid"/>
</dbReference>
<protein>
    <submittedName>
        <fullName evidence="2">MoxR family ATPase</fullName>
    </submittedName>
</protein>
<dbReference type="Proteomes" id="UP000316425">
    <property type="component" value="Unassembled WGS sequence"/>
</dbReference>
<keyword evidence="3" id="KW-1185">Reference proteome</keyword>
<dbReference type="InterPro" id="IPR003593">
    <property type="entry name" value="AAA+_ATPase"/>
</dbReference>
<evidence type="ECO:0000313" key="2">
    <source>
        <dbReference type="EMBL" id="TSJ66018.1"/>
    </source>
</evidence>
<dbReference type="Pfam" id="PF07726">
    <property type="entry name" value="AAA_3"/>
    <property type="match status" value="1"/>
</dbReference>
<dbReference type="EMBL" id="VMHE01000006">
    <property type="protein sequence ID" value="TSJ66018.1"/>
    <property type="molecule type" value="Genomic_DNA"/>
</dbReference>
<proteinExistence type="predicted"/>
<name>A0A556PNS4_9BACI</name>
<dbReference type="SMART" id="SM00382">
    <property type="entry name" value="AAA"/>
    <property type="match status" value="1"/>
</dbReference>